<keyword evidence="3" id="KW-1185">Reference proteome</keyword>
<feature type="region of interest" description="Disordered" evidence="1">
    <location>
        <begin position="47"/>
        <end position="76"/>
    </location>
</feature>
<dbReference type="Proteomes" id="UP000013827">
    <property type="component" value="Unassembled WGS sequence"/>
</dbReference>
<dbReference type="RefSeq" id="XP_005777511.1">
    <property type="nucleotide sequence ID" value="XM_005777454.1"/>
</dbReference>
<proteinExistence type="predicted"/>
<dbReference type="KEGG" id="ehx:EMIHUDRAFT_206169"/>
<dbReference type="GeneID" id="17270628"/>
<evidence type="ECO:0000256" key="1">
    <source>
        <dbReference type="SAM" id="MobiDB-lite"/>
    </source>
</evidence>
<dbReference type="eggNOG" id="ENOG502SF9D">
    <property type="taxonomic scope" value="Eukaryota"/>
</dbReference>
<dbReference type="AlphaFoldDB" id="A0A0D3JNJ7"/>
<feature type="compositionally biased region" description="Basic and acidic residues" evidence="1">
    <location>
        <begin position="67"/>
        <end position="76"/>
    </location>
</feature>
<sequence>MLAVASITLAALSPPTRPSGPRLSRRAALPAFAAAALAGAATPAAIAGSDGAPKLWLSGKSDPLRPTSKDKLDGTKKDPKYLSCLNDCVPRCQKDASKDRSDCFDECQDECCFTYQQCTAARVDVLFTGLMGPLALRQASGVPAAPDFAEPSGGR</sequence>
<dbReference type="OMA" id="DECCFTY"/>
<evidence type="ECO:0000313" key="3">
    <source>
        <dbReference type="Proteomes" id="UP000013827"/>
    </source>
</evidence>
<dbReference type="EnsemblProtists" id="EOD25082">
    <property type="protein sequence ID" value="EOD25082"/>
    <property type="gene ID" value="EMIHUDRAFT_206169"/>
</dbReference>
<dbReference type="InterPro" id="IPR006311">
    <property type="entry name" value="TAT_signal"/>
</dbReference>
<name>A0A0D3JNJ7_EMIH1</name>
<organism evidence="2 3">
    <name type="scientific">Emiliania huxleyi (strain CCMP1516)</name>
    <dbReference type="NCBI Taxonomy" id="280463"/>
    <lineage>
        <taxon>Eukaryota</taxon>
        <taxon>Haptista</taxon>
        <taxon>Haptophyta</taxon>
        <taxon>Prymnesiophyceae</taxon>
        <taxon>Isochrysidales</taxon>
        <taxon>Noelaerhabdaceae</taxon>
        <taxon>Emiliania</taxon>
    </lineage>
</organism>
<dbReference type="PaxDb" id="2903-EOD25082"/>
<protein>
    <submittedName>
        <fullName evidence="2">Uncharacterized protein</fullName>
    </submittedName>
</protein>
<reference evidence="2" key="2">
    <citation type="submission" date="2024-10" db="UniProtKB">
        <authorList>
            <consortium name="EnsemblProtists"/>
        </authorList>
    </citation>
    <scope>IDENTIFICATION</scope>
</reference>
<dbReference type="HOGENOM" id="CLU_143151_0_0_1"/>
<accession>A0A0D3JNJ7</accession>
<reference evidence="3" key="1">
    <citation type="journal article" date="2013" name="Nature">
        <title>Pan genome of the phytoplankton Emiliania underpins its global distribution.</title>
        <authorList>
            <person name="Read B.A."/>
            <person name="Kegel J."/>
            <person name="Klute M.J."/>
            <person name="Kuo A."/>
            <person name="Lefebvre S.C."/>
            <person name="Maumus F."/>
            <person name="Mayer C."/>
            <person name="Miller J."/>
            <person name="Monier A."/>
            <person name="Salamov A."/>
            <person name="Young J."/>
            <person name="Aguilar M."/>
            <person name="Claverie J.M."/>
            <person name="Frickenhaus S."/>
            <person name="Gonzalez K."/>
            <person name="Herman E.K."/>
            <person name="Lin Y.C."/>
            <person name="Napier J."/>
            <person name="Ogata H."/>
            <person name="Sarno A.F."/>
            <person name="Shmutz J."/>
            <person name="Schroeder D."/>
            <person name="de Vargas C."/>
            <person name="Verret F."/>
            <person name="von Dassow P."/>
            <person name="Valentin K."/>
            <person name="Van de Peer Y."/>
            <person name="Wheeler G."/>
            <person name="Dacks J.B."/>
            <person name="Delwiche C.F."/>
            <person name="Dyhrman S.T."/>
            <person name="Glockner G."/>
            <person name="John U."/>
            <person name="Richards T."/>
            <person name="Worden A.Z."/>
            <person name="Zhang X."/>
            <person name="Grigoriev I.V."/>
            <person name="Allen A.E."/>
            <person name="Bidle K."/>
            <person name="Borodovsky M."/>
            <person name="Bowler C."/>
            <person name="Brownlee C."/>
            <person name="Cock J.M."/>
            <person name="Elias M."/>
            <person name="Gladyshev V.N."/>
            <person name="Groth M."/>
            <person name="Guda C."/>
            <person name="Hadaegh A."/>
            <person name="Iglesias-Rodriguez M.D."/>
            <person name="Jenkins J."/>
            <person name="Jones B.M."/>
            <person name="Lawson T."/>
            <person name="Leese F."/>
            <person name="Lindquist E."/>
            <person name="Lobanov A."/>
            <person name="Lomsadze A."/>
            <person name="Malik S.B."/>
            <person name="Marsh M.E."/>
            <person name="Mackinder L."/>
            <person name="Mock T."/>
            <person name="Mueller-Roeber B."/>
            <person name="Pagarete A."/>
            <person name="Parker M."/>
            <person name="Probert I."/>
            <person name="Quesneville H."/>
            <person name="Raines C."/>
            <person name="Rensing S.A."/>
            <person name="Riano-Pachon D.M."/>
            <person name="Richier S."/>
            <person name="Rokitta S."/>
            <person name="Shiraiwa Y."/>
            <person name="Soanes D.M."/>
            <person name="van der Giezen M."/>
            <person name="Wahlund T.M."/>
            <person name="Williams B."/>
            <person name="Wilson W."/>
            <person name="Wolfe G."/>
            <person name="Wurch L.L."/>
        </authorList>
    </citation>
    <scope>NUCLEOTIDE SEQUENCE</scope>
</reference>
<dbReference type="PROSITE" id="PS51318">
    <property type="entry name" value="TAT"/>
    <property type="match status" value="1"/>
</dbReference>
<evidence type="ECO:0000313" key="2">
    <source>
        <dbReference type="EnsemblProtists" id="EOD25082"/>
    </source>
</evidence>